<dbReference type="Pfam" id="PF09648">
    <property type="entry name" value="YycI"/>
    <property type="match status" value="1"/>
</dbReference>
<name>A0A0D8I8H3_9CLOT</name>
<dbReference type="Proteomes" id="UP000035704">
    <property type="component" value="Chromosome"/>
</dbReference>
<protein>
    <submittedName>
        <fullName evidence="1">Uncharacterized protein</fullName>
    </submittedName>
</protein>
<dbReference type="PATRIC" id="fig|84022.5.peg.1157"/>
<dbReference type="InterPro" id="IPR018604">
    <property type="entry name" value="YycI-like"/>
</dbReference>
<accession>A0A0D8I8H3</accession>
<gene>
    <name evidence="1" type="ORF">CACET_c39040</name>
</gene>
<dbReference type="KEGG" id="cace:CACET_c39040"/>
<evidence type="ECO:0000313" key="1">
    <source>
        <dbReference type="EMBL" id="AKL97332.1"/>
    </source>
</evidence>
<proteinExistence type="predicted"/>
<organism evidence="1 2">
    <name type="scientific">Clostridium aceticum</name>
    <dbReference type="NCBI Taxonomy" id="84022"/>
    <lineage>
        <taxon>Bacteria</taxon>
        <taxon>Bacillati</taxon>
        <taxon>Bacillota</taxon>
        <taxon>Clostridia</taxon>
        <taxon>Eubacteriales</taxon>
        <taxon>Clostridiaceae</taxon>
        <taxon>Clostridium</taxon>
    </lineage>
</organism>
<dbReference type="EMBL" id="CP009687">
    <property type="protein sequence ID" value="AKL97332.1"/>
    <property type="molecule type" value="Genomic_DNA"/>
</dbReference>
<sequence>MDWSRAKNALIVAFILTNIFLIYHIQKDMFNKGDLQIISDTYIKNAENYLTDNGLQLDIEIPREVISLPVLMVKYKVFEPYELARNFLGENFELLEGNIYKAANKKLEIISNKKFVYKNVTEDKKNYPLDEEAAIDISNNFLYQHNFLQEDLVLRQIYFGLIEEFGEIPLYKLVYHQTYNGRFLGESYVHVYVSHTEVVGMEAMLLEQENIYGQKKRVIPATEALLRKMNEILLDNKEDKGIAVKEMEIGYYFNPADFNFTTWDTIISGTAFPSWKIVLNNGKIYYVDALKD</sequence>
<reference evidence="1 2" key="1">
    <citation type="submission" date="2014-10" db="EMBL/GenBank/DDBJ databases">
        <title>Genome sequence of Clostridium aceticum DSM 1496.</title>
        <authorList>
            <person name="Poehlein A."/>
            <person name="Schiel-Bengelsdorf B."/>
            <person name="Gottschalk G."/>
            <person name="Duerre P."/>
            <person name="Daniel R."/>
        </authorList>
    </citation>
    <scope>NUCLEOTIDE SEQUENCE [LARGE SCALE GENOMIC DNA]</scope>
    <source>
        <strain evidence="1 2">DSM 1496</strain>
    </source>
</reference>
<keyword evidence="2" id="KW-1185">Reference proteome</keyword>
<dbReference type="AlphaFoldDB" id="A0A0D8I8H3"/>
<dbReference type="GO" id="GO:0016020">
    <property type="term" value="C:membrane"/>
    <property type="evidence" value="ECO:0007669"/>
    <property type="project" value="InterPro"/>
</dbReference>
<dbReference type="RefSeq" id="WP_044825649.1">
    <property type="nucleotide sequence ID" value="NZ_CP009687.1"/>
</dbReference>
<evidence type="ECO:0000313" key="2">
    <source>
        <dbReference type="Proteomes" id="UP000035704"/>
    </source>
</evidence>
<dbReference type="OrthoDB" id="2388036at2"/>
<dbReference type="STRING" id="84022.CACET_c39040"/>